<dbReference type="InterPro" id="IPR036734">
    <property type="entry name" value="Neur_chan_lig-bd_sf"/>
</dbReference>
<dbReference type="GO" id="GO:0070588">
    <property type="term" value="P:calcium ion transmembrane transport"/>
    <property type="evidence" value="ECO:0007669"/>
    <property type="project" value="TreeGrafter"/>
</dbReference>
<evidence type="ECO:0000256" key="5">
    <source>
        <dbReference type="ARBA" id="ARBA00022989"/>
    </source>
</evidence>
<dbReference type="VEuPathDB" id="CryptoDB:Cvel_11894"/>
<sequence>MRAMVEKIGRTFGKDVVYYTTKKEVQIKNMYLGGVQCFLTFLCVIVYVLIFQILWNNDHFAVDDVRGIVSLQLQRPTENNCNPRIHGCNANFTYLEDLPYCDKYRGPAEFDEQGNAIHQERCRYFDEVDILSSLEDVNHFFVPTRVTSVREKPQCDPFQSNCTNLWSIEGQRDDFFVADIDRFTLLLSHSFSSKKSEFEASYFDLFGFWKPSVCSGQKAKGHRQCALVAIPCKGPHCGNKRLGNRWQFGHGFGDLKSKKPRKDEQIPVQDPKEEERMGEDDEDRNGEPAKGKGKGDEGKGKQREIQTETEKEDDLEWREGKYEIRPAGWSDEASDDVETHSRRRLFESPNSQPEVDFGPSLSSLKAGVHLSHELTHWFDPVDAELYGPSFPTVFQIPEGDVVSVRRLLEFAGVDLDRQLNYKHQSWRQTGVMLTLTIKYSNNLPLMTLLGSMPFYTIEAKAEDIPSANRHFGKVTDDGTSRRLMNYRGVFINVEQEGDIKEFSLQQLLVLFCSALVMLELISMVLDKAIVFFLKEREEIEDVVMDRSRVFTPSGLESPAESEFPSEGDLLELNAKIGTWVEKIRNLPPEERLHWRENLRREEGEGAWCCTCCLPHSETQGGSRDANQDLESLREGAEEESEEATAARIENLIQRIGNPYNSWREAVAILAADLSGLKKELQKHRETAEASPHPSTDPHGSCGVWFHTGLTAGDPSTDTQHQLRRRARSAEERASPSRTGARLSSDWRLGVLTSEFLRRLRRGVQRGSETVADAEGSSGQGGGEEQGETESAHRQLHHALFRTNLSSLSARVVPPARESPNPTTTQSPRATASESRPARQPVTASGSDPLAAVGAPAEANRQEGRDRDKGIEVEIAQGDAGDLPRKVYLRFKVNDMKAINELDSTMEVDFALFLRWFDPSLIGMSKTDFTRTAQEYEVLWNPQVEINNSSGLKEMWDADTAWNFKDPTTGEVKYSQRYKGTVGCPIELSMFPLDSQILKINIGPKYLQSNKVILQLDPDYNASIAEVPYLTILDKVLLLSFVLLFFAGLWCFVVFCVASDNAVGKALKSILGPNITAETLDTVACYAFPLLTVAANSVHFITGFSRRHEISKKSVMDMMR</sequence>
<evidence type="ECO:0000256" key="10">
    <source>
        <dbReference type="SAM" id="MobiDB-lite"/>
    </source>
</evidence>
<keyword evidence="3" id="KW-0813">Transport</keyword>
<evidence type="ECO:0000256" key="2">
    <source>
        <dbReference type="ARBA" id="ARBA00009848"/>
    </source>
</evidence>
<accession>A0A0G4I8B0</accession>
<keyword evidence="7 11" id="KW-0472">Membrane</keyword>
<gene>
    <name evidence="13" type="ORF">Cvel_11894</name>
</gene>
<protein>
    <recommendedName>
        <fullName evidence="12">Neurotransmitter-gated ion-channel ligand-binding domain-containing protein</fullName>
    </recommendedName>
</protein>
<evidence type="ECO:0000256" key="8">
    <source>
        <dbReference type="ARBA" id="ARBA00023286"/>
    </source>
</evidence>
<evidence type="ECO:0000256" key="9">
    <source>
        <dbReference type="ARBA" id="ARBA00023303"/>
    </source>
</evidence>
<reference evidence="13" key="1">
    <citation type="submission" date="2014-11" db="EMBL/GenBank/DDBJ databases">
        <authorList>
            <person name="Otto D Thomas"/>
            <person name="Naeem Raeece"/>
        </authorList>
    </citation>
    <scope>NUCLEOTIDE SEQUENCE</scope>
</reference>
<dbReference type="GO" id="GO:0005230">
    <property type="term" value="F:extracellular ligand-gated monoatomic ion channel activity"/>
    <property type="evidence" value="ECO:0007669"/>
    <property type="project" value="InterPro"/>
</dbReference>
<feature type="region of interest" description="Disordered" evidence="10">
    <location>
        <begin position="251"/>
        <end position="357"/>
    </location>
</feature>
<evidence type="ECO:0000256" key="11">
    <source>
        <dbReference type="SAM" id="Phobius"/>
    </source>
</evidence>
<dbReference type="InterPro" id="IPR059116">
    <property type="entry name" value="P2X_receptor"/>
</dbReference>
<evidence type="ECO:0000256" key="3">
    <source>
        <dbReference type="ARBA" id="ARBA00022448"/>
    </source>
</evidence>
<feature type="compositionally biased region" description="Basic and acidic residues" evidence="10">
    <location>
        <begin position="859"/>
        <end position="868"/>
    </location>
</feature>
<dbReference type="Gene3D" id="2.70.170.10">
    <property type="entry name" value="Neurotransmitter-gated ion-channel ligand-binding domain"/>
    <property type="match status" value="1"/>
</dbReference>
<evidence type="ECO:0000259" key="12">
    <source>
        <dbReference type="Pfam" id="PF02931"/>
    </source>
</evidence>
<dbReference type="PhylomeDB" id="A0A0G4I8B0"/>
<feature type="region of interest" description="Disordered" evidence="10">
    <location>
        <begin position="765"/>
        <end position="793"/>
    </location>
</feature>
<dbReference type="PANTHER" id="PTHR10125">
    <property type="entry name" value="P2X PURINOCEPTOR"/>
    <property type="match status" value="1"/>
</dbReference>
<keyword evidence="8" id="KW-1071">Ligand-gated ion channel</keyword>
<keyword evidence="4 11" id="KW-0812">Transmembrane</keyword>
<feature type="region of interest" description="Disordered" evidence="10">
    <location>
        <begin position="812"/>
        <end position="868"/>
    </location>
</feature>
<dbReference type="EMBL" id="CDMZ01005646">
    <property type="protein sequence ID" value="CEM53363.1"/>
    <property type="molecule type" value="Genomic_DNA"/>
</dbReference>
<dbReference type="GO" id="GO:0007165">
    <property type="term" value="P:signal transduction"/>
    <property type="evidence" value="ECO:0007669"/>
    <property type="project" value="UniProtKB-ARBA"/>
</dbReference>
<evidence type="ECO:0000313" key="13">
    <source>
        <dbReference type="EMBL" id="CEM53363.1"/>
    </source>
</evidence>
<feature type="region of interest" description="Disordered" evidence="10">
    <location>
        <begin position="618"/>
        <end position="644"/>
    </location>
</feature>
<feature type="region of interest" description="Disordered" evidence="10">
    <location>
        <begin position="680"/>
        <end position="742"/>
    </location>
</feature>
<dbReference type="InterPro" id="IPR006202">
    <property type="entry name" value="Neur_chan_lig-bd"/>
</dbReference>
<feature type="compositionally biased region" description="Basic and acidic residues" evidence="10">
    <location>
        <begin position="285"/>
        <end position="309"/>
    </location>
</feature>
<dbReference type="GO" id="GO:0012505">
    <property type="term" value="C:endomembrane system"/>
    <property type="evidence" value="ECO:0007669"/>
    <property type="project" value="UniProtKB-SubCell"/>
</dbReference>
<feature type="compositionally biased region" description="Basic and acidic residues" evidence="10">
    <location>
        <begin position="337"/>
        <end position="346"/>
    </location>
</feature>
<feature type="transmembrane region" description="Helical" evidence="11">
    <location>
        <begin position="31"/>
        <end position="55"/>
    </location>
</feature>
<feature type="domain" description="Neurotransmitter-gated ion-channel ligand-binding" evidence="12">
    <location>
        <begin position="883"/>
        <end position="1018"/>
    </location>
</feature>
<evidence type="ECO:0000256" key="4">
    <source>
        <dbReference type="ARBA" id="ARBA00022692"/>
    </source>
</evidence>
<organism evidence="13">
    <name type="scientific">Chromera velia CCMP2878</name>
    <dbReference type="NCBI Taxonomy" id="1169474"/>
    <lineage>
        <taxon>Eukaryota</taxon>
        <taxon>Sar</taxon>
        <taxon>Alveolata</taxon>
        <taxon>Colpodellida</taxon>
        <taxon>Chromeraceae</taxon>
        <taxon>Chromera</taxon>
    </lineage>
</organism>
<keyword evidence="9" id="KW-0407">Ion channel</keyword>
<feature type="compositionally biased region" description="Polar residues" evidence="10">
    <location>
        <begin position="819"/>
        <end position="833"/>
    </location>
</feature>
<dbReference type="PANTHER" id="PTHR10125:SF31">
    <property type="entry name" value="P2X RECEPTOR E"/>
    <property type="match status" value="1"/>
</dbReference>
<feature type="transmembrane region" description="Helical" evidence="11">
    <location>
        <begin position="1035"/>
        <end position="1057"/>
    </location>
</feature>
<dbReference type="Pfam" id="PF02931">
    <property type="entry name" value="Neur_chan_LBD"/>
    <property type="match status" value="1"/>
</dbReference>
<name>A0A0G4I8B0_9ALVE</name>
<proteinExistence type="inferred from homology"/>
<comment type="similarity">
    <text evidence="2">Belongs to the P2X receptor family.</text>
</comment>
<dbReference type="GO" id="GO:0016020">
    <property type="term" value="C:membrane"/>
    <property type="evidence" value="ECO:0007669"/>
    <property type="project" value="InterPro"/>
</dbReference>
<feature type="compositionally biased region" description="Basic and acidic residues" evidence="10">
    <location>
        <begin position="253"/>
        <end position="275"/>
    </location>
</feature>
<dbReference type="SUPFAM" id="SSF63712">
    <property type="entry name" value="Nicotinic receptor ligand binding domain-like"/>
    <property type="match status" value="1"/>
</dbReference>
<dbReference type="AlphaFoldDB" id="A0A0G4I8B0"/>
<comment type="subcellular location">
    <subcellularLocation>
        <location evidence="1">Endomembrane system</location>
    </subcellularLocation>
</comment>
<evidence type="ECO:0000256" key="6">
    <source>
        <dbReference type="ARBA" id="ARBA00023065"/>
    </source>
</evidence>
<evidence type="ECO:0000256" key="1">
    <source>
        <dbReference type="ARBA" id="ARBA00004308"/>
    </source>
</evidence>
<keyword evidence="6" id="KW-0406">Ion transport</keyword>
<keyword evidence="5 11" id="KW-1133">Transmembrane helix</keyword>
<evidence type="ECO:0000256" key="7">
    <source>
        <dbReference type="ARBA" id="ARBA00023136"/>
    </source>
</evidence>